<dbReference type="PANTHER" id="PTHR46947">
    <property type="entry name" value="WD REPEAT-CONTAINING PROTEIN 73"/>
    <property type="match status" value="1"/>
</dbReference>
<dbReference type="GO" id="GO:0031122">
    <property type="term" value="P:cytoplasmic microtubule organization"/>
    <property type="evidence" value="ECO:0007669"/>
    <property type="project" value="TreeGrafter"/>
</dbReference>
<sequence length="357" mass="38307">MEVALGPDGESDDEWFFDSITRYDDLLMYDVHGDISCSTFYDGGKLLLGISRGSVHELWLLSVPDKLLAGRSAGLVNNRDFHLVAAGYTAGSVKKAVRVGSSVVVAEEGGVYLYCVPEPGNASDVISLSSTLKSSVAGEAVLAVSGSQVYAGNTLFDLTLMDLSSEKTLGPVMMAKGSQRNREISEVVCVGNKLFICSKNEGSVLICDPRTDSLIQEVQVQDTRGLWTMDASQEGDCVALGSSWGSVSVHDVRNSGQKMYSHNQVMESDKTGKVTLHFSPSDPLLSVSGFDKTVEIFNYKGGKSDSKVFRHDGHRGESVQLVVNHLWHPTVGQGAETPGTTLLHECPPLGQTVADLV</sequence>
<proteinExistence type="predicted"/>
<dbReference type="EMBL" id="JACEEZ010018938">
    <property type="protein sequence ID" value="KAG0716333.1"/>
    <property type="molecule type" value="Genomic_DNA"/>
</dbReference>
<dbReference type="AlphaFoldDB" id="A0A8J4XWM2"/>
<dbReference type="Proteomes" id="UP000770661">
    <property type="component" value="Unassembled WGS sequence"/>
</dbReference>
<dbReference type="Gene3D" id="2.130.10.10">
    <property type="entry name" value="YVTN repeat-like/Quinoprotein amine dehydrogenase"/>
    <property type="match status" value="1"/>
</dbReference>
<name>A0A8J4XWM2_CHIOP</name>
<dbReference type="InterPro" id="IPR015943">
    <property type="entry name" value="WD40/YVTN_repeat-like_dom_sf"/>
</dbReference>
<evidence type="ECO:0000313" key="2">
    <source>
        <dbReference type="Proteomes" id="UP000770661"/>
    </source>
</evidence>
<gene>
    <name evidence="1" type="primary">wdr73</name>
    <name evidence="1" type="ORF">GWK47_009943</name>
</gene>
<dbReference type="GO" id="GO:0005829">
    <property type="term" value="C:cytosol"/>
    <property type="evidence" value="ECO:0007669"/>
    <property type="project" value="TreeGrafter"/>
</dbReference>
<dbReference type="PANTHER" id="PTHR46947:SF1">
    <property type="entry name" value="WD REPEAT-CONTAINING PROTEIN 73"/>
    <property type="match status" value="1"/>
</dbReference>
<protein>
    <submittedName>
        <fullName evidence="1">WD repeat-containing protein 73</fullName>
    </submittedName>
</protein>
<reference evidence="1" key="1">
    <citation type="submission" date="2020-07" db="EMBL/GenBank/DDBJ databases">
        <title>The High-quality genome of the commercially important snow crab, Chionoecetes opilio.</title>
        <authorList>
            <person name="Jeong J.-H."/>
            <person name="Ryu S."/>
        </authorList>
    </citation>
    <scope>NUCLEOTIDE SEQUENCE</scope>
    <source>
        <strain evidence="1">MADBK_172401_WGS</strain>
        <tissue evidence="1">Digestive gland</tissue>
    </source>
</reference>
<accession>A0A8J4XWM2</accession>
<evidence type="ECO:0000313" key="1">
    <source>
        <dbReference type="EMBL" id="KAG0716333.1"/>
    </source>
</evidence>
<organism evidence="1 2">
    <name type="scientific">Chionoecetes opilio</name>
    <name type="common">Atlantic snow crab</name>
    <name type="synonym">Cancer opilio</name>
    <dbReference type="NCBI Taxonomy" id="41210"/>
    <lineage>
        <taxon>Eukaryota</taxon>
        <taxon>Metazoa</taxon>
        <taxon>Ecdysozoa</taxon>
        <taxon>Arthropoda</taxon>
        <taxon>Crustacea</taxon>
        <taxon>Multicrustacea</taxon>
        <taxon>Malacostraca</taxon>
        <taxon>Eumalacostraca</taxon>
        <taxon>Eucarida</taxon>
        <taxon>Decapoda</taxon>
        <taxon>Pleocyemata</taxon>
        <taxon>Brachyura</taxon>
        <taxon>Eubrachyura</taxon>
        <taxon>Majoidea</taxon>
        <taxon>Majidae</taxon>
        <taxon>Chionoecetes</taxon>
    </lineage>
</organism>
<dbReference type="SUPFAM" id="SSF101908">
    <property type="entry name" value="Putative isomerase YbhE"/>
    <property type="match status" value="1"/>
</dbReference>
<comment type="caution">
    <text evidence="1">The sequence shown here is derived from an EMBL/GenBank/DDBJ whole genome shotgun (WGS) entry which is preliminary data.</text>
</comment>
<dbReference type="GO" id="GO:0000922">
    <property type="term" value="C:spindle pole"/>
    <property type="evidence" value="ECO:0007669"/>
    <property type="project" value="TreeGrafter"/>
</dbReference>
<dbReference type="InterPro" id="IPR042795">
    <property type="entry name" value="Wdr73"/>
</dbReference>
<dbReference type="OrthoDB" id="9822052at2759"/>
<keyword evidence="2" id="KW-1185">Reference proteome</keyword>